<reference evidence="2 3" key="1">
    <citation type="submission" date="2024-06" db="EMBL/GenBank/DDBJ databases">
        <authorList>
            <person name="Tuo L."/>
        </authorList>
    </citation>
    <scope>NUCLEOTIDE SEQUENCE [LARGE SCALE GENOMIC DNA]</scope>
    <source>
        <strain evidence="2 3">ZMM04-5</strain>
    </source>
</reference>
<name>A0ABV3R4C6_9HYPH</name>
<evidence type="ECO:0000256" key="1">
    <source>
        <dbReference type="SAM" id="Phobius"/>
    </source>
</evidence>
<evidence type="ECO:0000313" key="2">
    <source>
        <dbReference type="EMBL" id="MEW9807397.1"/>
    </source>
</evidence>
<proteinExistence type="predicted"/>
<dbReference type="RefSeq" id="WP_367724558.1">
    <property type="nucleotide sequence ID" value="NZ_JBFOCH010000026.1"/>
</dbReference>
<evidence type="ECO:0000313" key="3">
    <source>
        <dbReference type="Proteomes" id="UP001556196"/>
    </source>
</evidence>
<gene>
    <name evidence="2" type="ORF">ABUE31_15490</name>
</gene>
<keyword evidence="1" id="KW-0812">Transmembrane</keyword>
<feature type="transmembrane region" description="Helical" evidence="1">
    <location>
        <begin position="26"/>
        <end position="45"/>
    </location>
</feature>
<keyword evidence="3" id="KW-1185">Reference proteome</keyword>
<sequence length="144" mass="15531">MSERFETRGEIGHSIAGVRDQIAVQARVFTVAVAISVAVLGFLYYQNMGLAEKYAALQEANVRVEAQLASALAAVERVKLDTEQGRVDAREVKTLLEAALKPPTPGSAAFPGWLGIKADGVKEAKALIDQYKTPVWIFATSPTE</sequence>
<comment type="caution">
    <text evidence="2">The sequence shown here is derived from an EMBL/GenBank/DDBJ whole genome shotgun (WGS) entry which is preliminary data.</text>
</comment>
<organism evidence="2 3">
    <name type="scientific">Mesorhizobium marinum</name>
    <dbReference type="NCBI Taxonomy" id="3228790"/>
    <lineage>
        <taxon>Bacteria</taxon>
        <taxon>Pseudomonadati</taxon>
        <taxon>Pseudomonadota</taxon>
        <taxon>Alphaproteobacteria</taxon>
        <taxon>Hyphomicrobiales</taxon>
        <taxon>Phyllobacteriaceae</taxon>
        <taxon>Mesorhizobium</taxon>
    </lineage>
</organism>
<keyword evidence="1" id="KW-0472">Membrane</keyword>
<keyword evidence="1" id="KW-1133">Transmembrane helix</keyword>
<accession>A0ABV3R4C6</accession>
<dbReference type="EMBL" id="JBFOCI010000004">
    <property type="protein sequence ID" value="MEW9807397.1"/>
    <property type="molecule type" value="Genomic_DNA"/>
</dbReference>
<protein>
    <submittedName>
        <fullName evidence="2">Uncharacterized protein</fullName>
    </submittedName>
</protein>
<dbReference type="Proteomes" id="UP001556196">
    <property type="component" value="Unassembled WGS sequence"/>
</dbReference>